<evidence type="ECO:0000313" key="1">
    <source>
        <dbReference type="Proteomes" id="UP000887566"/>
    </source>
</evidence>
<keyword evidence="1" id="KW-1185">Reference proteome</keyword>
<dbReference type="Proteomes" id="UP000887566">
    <property type="component" value="Unplaced"/>
</dbReference>
<protein>
    <submittedName>
        <fullName evidence="2">Coiled-coil domain-containing protein 25</fullName>
    </submittedName>
</protein>
<name>A0A914VMG7_9BILA</name>
<dbReference type="InterPro" id="IPR039730">
    <property type="entry name" value="Jlp2/Ccd25"/>
</dbReference>
<dbReference type="AlphaFoldDB" id="A0A914VMG7"/>
<dbReference type="PANTHER" id="PTHR13049:SF2">
    <property type="entry name" value="COILED-COIL DOMAIN-CONTAINING PROTEIN 25"/>
    <property type="match status" value="1"/>
</dbReference>
<evidence type="ECO:0000313" key="2">
    <source>
        <dbReference type="WBParaSite" id="PSAMB.scaffold21870size558.g38437.t1"/>
    </source>
</evidence>
<sequence length="51" mass="5640">MSALFEPFRTESASFQLSSAHVYLRLQPGQTLDDIPSQLIDDCAQLVKANS</sequence>
<organism evidence="1 2">
    <name type="scientific">Plectus sambesii</name>
    <dbReference type="NCBI Taxonomy" id="2011161"/>
    <lineage>
        <taxon>Eukaryota</taxon>
        <taxon>Metazoa</taxon>
        <taxon>Ecdysozoa</taxon>
        <taxon>Nematoda</taxon>
        <taxon>Chromadorea</taxon>
        <taxon>Plectida</taxon>
        <taxon>Plectina</taxon>
        <taxon>Plectoidea</taxon>
        <taxon>Plectidae</taxon>
        <taxon>Plectus</taxon>
    </lineage>
</organism>
<reference evidence="2" key="1">
    <citation type="submission" date="2022-11" db="UniProtKB">
        <authorList>
            <consortium name="WormBaseParasite"/>
        </authorList>
    </citation>
    <scope>IDENTIFICATION</scope>
</reference>
<dbReference type="PANTHER" id="PTHR13049">
    <property type="entry name" value="DUF814-RELATED"/>
    <property type="match status" value="1"/>
</dbReference>
<proteinExistence type="predicted"/>
<dbReference type="WBParaSite" id="PSAMB.scaffold21870size558.g38437.t1">
    <property type="protein sequence ID" value="PSAMB.scaffold21870size558.g38437.t1"/>
    <property type="gene ID" value="PSAMB.scaffold21870size558.g38437"/>
</dbReference>
<accession>A0A914VMG7</accession>